<dbReference type="InterPro" id="IPR005814">
    <property type="entry name" value="Aminotrans_3"/>
</dbReference>
<evidence type="ECO:0000256" key="1">
    <source>
        <dbReference type="ARBA" id="ARBA00001933"/>
    </source>
</evidence>
<reference evidence="4 5" key="1">
    <citation type="submission" date="2023-02" db="EMBL/GenBank/DDBJ databases">
        <title>Genome sequence of Lentisphaera profundi SAORIC-696.</title>
        <authorList>
            <person name="Kim e."/>
            <person name="Cho J.-C."/>
            <person name="Choi A."/>
            <person name="Kang I."/>
        </authorList>
    </citation>
    <scope>NUCLEOTIDE SEQUENCE [LARGE SCALE GENOMIC DNA]</scope>
    <source>
        <strain evidence="4 5">SAORIC-696</strain>
    </source>
</reference>
<comment type="cofactor">
    <cofactor evidence="1">
        <name>pyridoxal 5'-phosphate</name>
        <dbReference type="ChEBI" id="CHEBI:597326"/>
    </cofactor>
</comment>
<organism evidence="4 5">
    <name type="scientific">Lentisphaera profundi</name>
    <dbReference type="NCBI Taxonomy" id="1658616"/>
    <lineage>
        <taxon>Bacteria</taxon>
        <taxon>Pseudomonadati</taxon>
        <taxon>Lentisphaerota</taxon>
        <taxon>Lentisphaeria</taxon>
        <taxon>Lentisphaerales</taxon>
        <taxon>Lentisphaeraceae</taxon>
        <taxon>Lentisphaera</taxon>
    </lineage>
</organism>
<keyword evidence="2 3" id="KW-0663">Pyridoxal phosphate</keyword>
<dbReference type="Gene3D" id="3.90.1150.10">
    <property type="entry name" value="Aspartate Aminotransferase, domain 1"/>
    <property type="match status" value="1"/>
</dbReference>
<dbReference type="PANTHER" id="PTHR43713">
    <property type="entry name" value="GLUTAMATE-1-SEMIALDEHYDE 2,1-AMINOMUTASE"/>
    <property type="match status" value="1"/>
</dbReference>
<accession>A0ABY7VVE2</accession>
<keyword evidence="5" id="KW-1185">Reference proteome</keyword>
<evidence type="ECO:0000256" key="2">
    <source>
        <dbReference type="ARBA" id="ARBA00022898"/>
    </source>
</evidence>
<proteinExistence type="inferred from homology"/>
<dbReference type="InterPro" id="IPR015421">
    <property type="entry name" value="PyrdxlP-dep_Trfase_major"/>
</dbReference>
<evidence type="ECO:0000313" key="4">
    <source>
        <dbReference type="EMBL" id="WDE98195.1"/>
    </source>
</evidence>
<dbReference type="InterPro" id="IPR015422">
    <property type="entry name" value="PyrdxlP-dep_Trfase_small"/>
</dbReference>
<protein>
    <submittedName>
        <fullName evidence="4">Aminotransferase class III-fold pyridoxal phosphate-dependent enzyme</fullName>
    </submittedName>
</protein>
<dbReference type="PANTHER" id="PTHR43713:SF3">
    <property type="entry name" value="GLUTAMATE-1-SEMIALDEHYDE 2,1-AMINOMUTASE 1, CHLOROPLASTIC-RELATED"/>
    <property type="match status" value="1"/>
</dbReference>
<evidence type="ECO:0000313" key="5">
    <source>
        <dbReference type="Proteomes" id="UP001214250"/>
    </source>
</evidence>
<keyword evidence="4" id="KW-0032">Aminotransferase</keyword>
<dbReference type="RefSeq" id="WP_274153023.1">
    <property type="nucleotide sequence ID" value="NZ_CP117812.1"/>
</dbReference>
<name>A0ABY7VVE2_9BACT</name>
<comment type="similarity">
    <text evidence="3">Belongs to the class-III pyridoxal-phosphate-dependent aminotransferase family.</text>
</comment>
<dbReference type="SUPFAM" id="SSF53383">
    <property type="entry name" value="PLP-dependent transferases"/>
    <property type="match status" value="1"/>
</dbReference>
<gene>
    <name evidence="4" type="ORF">PQO03_20470</name>
</gene>
<evidence type="ECO:0000256" key="3">
    <source>
        <dbReference type="RuleBase" id="RU003560"/>
    </source>
</evidence>
<dbReference type="Proteomes" id="UP001214250">
    <property type="component" value="Chromosome 2"/>
</dbReference>
<dbReference type="Pfam" id="PF00202">
    <property type="entry name" value="Aminotran_3"/>
    <property type="match status" value="1"/>
</dbReference>
<dbReference type="GO" id="GO:0008483">
    <property type="term" value="F:transaminase activity"/>
    <property type="evidence" value="ECO:0007669"/>
    <property type="project" value="UniProtKB-KW"/>
</dbReference>
<sequence>MQIGKSQKLYTKAKKIIPGGTQLLSKRPEMFLPDYWPAYFSKAKGCEVWDLDNKHYYDFAYMGVGANLLGYANDIIDQKVIESIHNGTNSTLNCPEEIDLAEKLISLHPWSDMVRYTKTGGEAMSVAVRIARAHTHKEKILFCGYHGWHDWYIASNLSSDSSLNGHLLPGLSPAGVPQSLEGTSFPFTYNDTEGFKTLFESHKGELACIVMEPVRNHEPSTEFLTTIRTLCTAYNIVLIVDEITAGFRMNIGGAHLRYDFEPDIATFGKAFSNGYPMGAIIGKRKIMEAAQGSFISSLFWTERTGLTAALATIKEMESQNTPDTIMKVGTRVKNAWLEISESTVVPITITGLPSVISMSFDHEKKLELKTLLTQEMLKRGFLATTAFYACSAHEPYIDHYLDNLKAVFQTLKIAIDNNTIEASLLGEVCHAGFKRLT</sequence>
<dbReference type="Gene3D" id="3.40.640.10">
    <property type="entry name" value="Type I PLP-dependent aspartate aminotransferase-like (Major domain)"/>
    <property type="match status" value="1"/>
</dbReference>
<dbReference type="EMBL" id="CP117812">
    <property type="protein sequence ID" value="WDE98195.1"/>
    <property type="molecule type" value="Genomic_DNA"/>
</dbReference>
<dbReference type="InterPro" id="IPR015424">
    <property type="entry name" value="PyrdxlP-dep_Trfase"/>
</dbReference>
<keyword evidence="4" id="KW-0808">Transferase</keyword>